<evidence type="ECO:0008006" key="3">
    <source>
        <dbReference type="Google" id="ProtNLM"/>
    </source>
</evidence>
<gene>
    <name evidence="1" type="ORF">OUY18_04015</name>
</gene>
<evidence type="ECO:0000313" key="2">
    <source>
        <dbReference type="Proteomes" id="UP001082703"/>
    </source>
</evidence>
<accession>A0ABT4BR93</accession>
<evidence type="ECO:0000313" key="1">
    <source>
        <dbReference type="EMBL" id="MCY1713420.1"/>
    </source>
</evidence>
<dbReference type="Proteomes" id="UP001082703">
    <property type="component" value="Unassembled WGS sequence"/>
</dbReference>
<protein>
    <recommendedName>
        <fullName evidence="3">WYL domain-containing protein</fullName>
    </recommendedName>
</protein>
<keyword evidence="2" id="KW-1185">Reference proteome</keyword>
<reference evidence="1 2" key="1">
    <citation type="submission" date="2022-11" db="EMBL/GenBank/DDBJ databases">
        <authorList>
            <person name="Caiyu Z."/>
        </authorList>
    </citation>
    <scope>NUCLEOTIDE SEQUENCE [LARGE SCALE GENOMIC DNA]</scope>
    <source>
        <strain evidence="1 2">YR-4</strain>
    </source>
</reference>
<dbReference type="RefSeq" id="WP_268057429.1">
    <property type="nucleotide sequence ID" value="NZ_JAPOHA010000003.1"/>
</dbReference>
<dbReference type="EMBL" id="JAPOHA010000003">
    <property type="protein sequence ID" value="MCY1713420.1"/>
    <property type="molecule type" value="Genomic_DNA"/>
</dbReference>
<proteinExistence type="predicted"/>
<sequence length="254" mass="30094">MLTFNLSQDELLYLSWFLKSSFVTRYAVAERTDDECNQILKNKNDQLRKSLIQKGFVKDGTSPELSSDMSQIQHICLNPDYILRFFENEDSDVSLEEILIHKEGCLSFKTIENNCILEFYEPLEKGNFISLKCGVELGYDPPKQSKCDFKIKYKHYDKLLREYWIDKNEQEFIKTAKYAFLNVESVKELVETSWKNKNYTLFSVDVVKKGDRNTVKIFHKNSRHLMLILRDEYLKIRVVNQDFSYMFKAALTLY</sequence>
<name>A0ABT4BR93_9FIRM</name>
<organism evidence="1 2">
    <name type="scientific">Caproiciproducens galactitolivorans</name>
    <dbReference type="NCBI Taxonomy" id="642589"/>
    <lineage>
        <taxon>Bacteria</taxon>
        <taxon>Bacillati</taxon>
        <taxon>Bacillota</taxon>
        <taxon>Clostridia</taxon>
        <taxon>Eubacteriales</taxon>
        <taxon>Acutalibacteraceae</taxon>
        <taxon>Caproiciproducens</taxon>
    </lineage>
</organism>
<comment type="caution">
    <text evidence="1">The sequence shown here is derived from an EMBL/GenBank/DDBJ whole genome shotgun (WGS) entry which is preliminary data.</text>
</comment>